<accession>A0A1J4KQ86</accession>
<dbReference type="EMBL" id="MLAK01000549">
    <property type="protein sequence ID" value="OHT13072.1"/>
    <property type="molecule type" value="Genomic_DNA"/>
</dbReference>
<feature type="compositionally biased region" description="Basic and acidic residues" evidence="2">
    <location>
        <begin position="302"/>
        <end position="317"/>
    </location>
</feature>
<dbReference type="AlphaFoldDB" id="A0A1J4KQ86"/>
<evidence type="ECO:0000313" key="3">
    <source>
        <dbReference type="EMBL" id="OHT13072.1"/>
    </source>
</evidence>
<comment type="caution">
    <text evidence="3">The sequence shown here is derived from an EMBL/GenBank/DDBJ whole genome shotgun (WGS) entry which is preliminary data.</text>
</comment>
<dbReference type="OrthoDB" id="10578982at2759"/>
<keyword evidence="1" id="KW-0175">Coiled coil</keyword>
<dbReference type="Proteomes" id="UP000179807">
    <property type="component" value="Unassembled WGS sequence"/>
</dbReference>
<feature type="coiled-coil region" evidence="1">
    <location>
        <begin position="112"/>
        <end position="139"/>
    </location>
</feature>
<sequence>MIRSARAGRKERIMGMSAKGPSLVPIPIRNPSTYFDAETMKIDQKRRCQQAVDDMLRSRSIECFNEKDYFDILAILRQKRCALAREHRLLECMEIDDLMAQLSDYFFENKLYTSKAQEVAAIEAQLEAVKNKLEAAEEKWWSEMSRKYQKKERDVIAKQQLTTRYLQEYDNKIDQELPPEYCKLSTATLELREREKHLIGSRRFEEASKVHAEFERAQKKELVKRREEYCKRFEKRRENVITRNSKIMNACETDWERKISHAEFLKDKELQPLRESVANLESKLKRAKAEYIGEDDPIVRMDDVKPSLRATTRDLPPKGHKVPTKQKASNIRRENTKLDSTRWPPKPRR</sequence>
<reference evidence="3" key="1">
    <citation type="submission" date="2016-10" db="EMBL/GenBank/DDBJ databases">
        <authorList>
            <person name="Benchimol M."/>
            <person name="Almeida L.G."/>
            <person name="Vasconcelos A.T."/>
            <person name="Perreira-Neves A."/>
            <person name="Rosa I.A."/>
            <person name="Tasca T."/>
            <person name="Bogo M.R."/>
            <person name="de Souza W."/>
        </authorList>
    </citation>
    <scope>NUCLEOTIDE SEQUENCE [LARGE SCALE GENOMIC DNA]</scope>
    <source>
        <strain evidence="3">K</strain>
    </source>
</reference>
<dbReference type="VEuPathDB" id="TrichDB:TRFO_03502"/>
<keyword evidence="4" id="KW-1185">Reference proteome</keyword>
<feature type="region of interest" description="Disordered" evidence="2">
    <location>
        <begin position="302"/>
        <end position="349"/>
    </location>
</feature>
<dbReference type="GeneID" id="94826040"/>
<evidence type="ECO:0000256" key="2">
    <source>
        <dbReference type="SAM" id="MobiDB-lite"/>
    </source>
</evidence>
<evidence type="ECO:0000313" key="4">
    <source>
        <dbReference type="Proteomes" id="UP000179807"/>
    </source>
</evidence>
<feature type="compositionally biased region" description="Basic and acidic residues" evidence="2">
    <location>
        <begin position="331"/>
        <end position="340"/>
    </location>
</feature>
<dbReference type="RefSeq" id="XP_068366208.1">
    <property type="nucleotide sequence ID" value="XM_068491336.1"/>
</dbReference>
<proteinExistence type="predicted"/>
<protein>
    <submittedName>
        <fullName evidence="3">Uncharacterized protein</fullName>
    </submittedName>
</protein>
<dbReference type="PANTHER" id="PTHR47026">
    <property type="entry name" value="PIGMENTOSA GTPASE REGULATOR-LIKE PROTEIN, PUTATIVE-RELATED"/>
    <property type="match status" value="1"/>
</dbReference>
<gene>
    <name evidence="3" type="ORF">TRFO_03502</name>
</gene>
<evidence type="ECO:0000256" key="1">
    <source>
        <dbReference type="SAM" id="Coils"/>
    </source>
</evidence>
<organism evidence="3 4">
    <name type="scientific">Tritrichomonas foetus</name>
    <dbReference type="NCBI Taxonomy" id="1144522"/>
    <lineage>
        <taxon>Eukaryota</taxon>
        <taxon>Metamonada</taxon>
        <taxon>Parabasalia</taxon>
        <taxon>Tritrichomonadida</taxon>
        <taxon>Tritrichomonadidae</taxon>
        <taxon>Tritrichomonas</taxon>
    </lineage>
</organism>
<name>A0A1J4KQ86_9EUKA</name>
<dbReference type="PANTHER" id="PTHR47026:SF2">
    <property type="entry name" value="FLAGELLAR ASSOCIATED PROTEIN"/>
    <property type="match status" value="1"/>
</dbReference>